<dbReference type="RefSeq" id="WP_149353654.1">
    <property type="nucleotide sequence ID" value="NZ_VTRV01000175.1"/>
</dbReference>
<dbReference type="Gene3D" id="3.40.50.2000">
    <property type="entry name" value="Glycogen Phosphorylase B"/>
    <property type="match status" value="2"/>
</dbReference>
<feature type="domain" description="Glycosyltransferase subfamily 4-like N-terminal" evidence="2">
    <location>
        <begin position="31"/>
        <end position="190"/>
    </location>
</feature>
<dbReference type="PANTHER" id="PTHR45947">
    <property type="entry name" value="SULFOQUINOVOSYL TRANSFERASE SQD2"/>
    <property type="match status" value="1"/>
</dbReference>
<proteinExistence type="predicted"/>
<keyword evidence="4" id="KW-1185">Reference proteome</keyword>
<reference evidence="3 4" key="1">
    <citation type="submission" date="2019-08" db="EMBL/GenBank/DDBJ databases">
        <title>Draft genome sequence of Lysobacter sp. UKS-15.</title>
        <authorList>
            <person name="Im W.-T."/>
        </authorList>
    </citation>
    <scope>NUCLEOTIDE SEQUENCE [LARGE SCALE GENOMIC DNA]</scope>
    <source>
        <strain evidence="3 4">UKS-15</strain>
    </source>
</reference>
<protein>
    <submittedName>
        <fullName evidence="3">Glycosyltransferase family 4 protein</fullName>
    </submittedName>
</protein>
<dbReference type="InterPro" id="IPR050194">
    <property type="entry name" value="Glycosyltransferase_grp1"/>
</dbReference>
<dbReference type="EMBL" id="VTRV01000175">
    <property type="protein sequence ID" value="TZF85233.1"/>
    <property type="molecule type" value="Genomic_DNA"/>
</dbReference>
<evidence type="ECO:0000259" key="1">
    <source>
        <dbReference type="Pfam" id="PF00534"/>
    </source>
</evidence>
<organism evidence="3 4">
    <name type="scientific">Cognatilysobacter lacus</name>
    <dbReference type="NCBI Taxonomy" id="1643323"/>
    <lineage>
        <taxon>Bacteria</taxon>
        <taxon>Pseudomonadati</taxon>
        <taxon>Pseudomonadota</taxon>
        <taxon>Gammaproteobacteria</taxon>
        <taxon>Lysobacterales</taxon>
        <taxon>Lysobacteraceae</taxon>
        <taxon>Cognatilysobacter</taxon>
    </lineage>
</organism>
<sequence>MIAPAPPRRPRLSVVLSHPVQYYSPWFRQMQADGGIDVHVHYLSGSPEGGQFDPQFGQDVRWDVPLLDGYAWSFVPNRSADPGPHHFPGLDNPDLVTRLAGSRPDAILFFGYAYRSHLRALLAPALARIPLLLRGDSHDMGRARGWKPAVMRQLRRVVFKRFAGFLAVGAANAAYFRACGVQGPRIHFAPHCVDNQRFQAGADAARLQAIAWRRELGIADDARVLLFAGKFEDKKRPLDLLTAFLKLQAEGGTPPGAALLFVGNGMLDEPLRAMAASATPGSVFFAPFQNQTSMPRVYAAGDVMVLPSFGAGETWGLAVNEAMNLARPVIVSSHVGCGPDLVQPGATGWIFEAGNVAALSQIVGEALSLPADRLAAMGRAARRRVDGYSYAEATAGLMAAMRSVGALAPPASGDRPK</sequence>
<evidence type="ECO:0000313" key="4">
    <source>
        <dbReference type="Proteomes" id="UP000323164"/>
    </source>
</evidence>
<comment type="caution">
    <text evidence="3">The sequence shown here is derived from an EMBL/GenBank/DDBJ whole genome shotgun (WGS) entry which is preliminary data.</text>
</comment>
<dbReference type="Proteomes" id="UP000323164">
    <property type="component" value="Unassembled WGS sequence"/>
</dbReference>
<dbReference type="PANTHER" id="PTHR45947:SF13">
    <property type="entry name" value="TRANSFERASE"/>
    <property type="match status" value="1"/>
</dbReference>
<keyword evidence="3" id="KW-0808">Transferase</keyword>
<dbReference type="AlphaFoldDB" id="A0A5D8YTM7"/>
<dbReference type="InterPro" id="IPR028098">
    <property type="entry name" value="Glyco_trans_4-like_N"/>
</dbReference>
<evidence type="ECO:0000259" key="2">
    <source>
        <dbReference type="Pfam" id="PF13579"/>
    </source>
</evidence>
<feature type="domain" description="Glycosyl transferase family 1" evidence="1">
    <location>
        <begin position="211"/>
        <end position="383"/>
    </location>
</feature>
<dbReference type="Pfam" id="PF00534">
    <property type="entry name" value="Glycos_transf_1"/>
    <property type="match status" value="1"/>
</dbReference>
<gene>
    <name evidence="3" type="ORF">FW784_12425</name>
</gene>
<dbReference type="InterPro" id="IPR001296">
    <property type="entry name" value="Glyco_trans_1"/>
</dbReference>
<dbReference type="SUPFAM" id="SSF53756">
    <property type="entry name" value="UDP-Glycosyltransferase/glycogen phosphorylase"/>
    <property type="match status" value="1"/>
</dbReference>
<dbReference type="CDD" id="cd03801">
    <property type="entry name" value="GT4_PimA-like"/>
    <property type="match status" value="1"/>
</dbReference>
<dbReference type="OrthoDB" id="4611853at2"/>
<dbReference type="GO" id="GO:0016757">
    <property type="term" value="F:glycosyltransferase activity"/>
    <property type="evidence" value="ECO:0007669"/>
    <property type="project" value="InterPro"/>
</dbReference>
<evidence type="ECO:0000313" key="3">
    <source>
        <dbReference type="EMBL" id="TZF85233.1"/>
    </source>
</evidence>
<name>A0A5D8YTM7_9GAMM</name>
<dbReference type="Pfam" id="PF13579">
    <property type="entry name" value="Glyco_trans_4_4"/>
    <property type="match status" value="1"/>
</dbReference>
<accession>A0A5D8YTM7</accession>